<gene>
    <name evidence="5" type="ORF">HNQ61_003201</name>
</gene>
<evidence type="ECO:0000313" key="5">
    <source>
        <dbReference type="EMBL" id="MBB6071573.1"/>
    </source>
</evidence>
<keyword evidence="3 5" id="KW-0067">ATP-binding</keyword>
<evidence type="ECO:0000313" key="6">
    <source>
        <dbReference type="Proteomes" id="UP000582837"/>
    </source>
</evidence>
<keyword evidence="6" id="KW-1185">Reference proteome</keyword>
<dbReference type="Pfam" id="PF00005">
    <property type="entry name" value="ABC_tran"/>
    <property type="match status" value="1"/>
</dbReference>
<comment type="caution">
    <text evidence="5">The sequence shown here is derived from an EMBL/GenBank/DDBJ whole genome shotgun (WGS) entry which is preliminary data.</text>
</comment>
<evidence type="ECO:0000256" key="2">
    <source>
        <dbReference type="ARBA" id="ARBA00022741"/>
    </source>
</evidence>
<protein>
    <submittedName>
        <fullName evidence="5">Phospholipid/cholesterol/gamma-HCH transport system ATP-binding protein</fullName>
    </submittedName>
</protein>
<dbReference type="GO" id="GO:0005524">
    <property type="term" value="F:ATP binding"/>
    <property type="evidence" value="ECO:0007669"/>
    <property type="project" value="UniProtKB-KW"/>
</dbReference>
<dbReference type="Proteomes" id="UP000582837">
    <property type="component" value="Unassembled WGS sequence"/>
</dbReference>
<keyword evidence="2" id="KW-0547">Nucleotide-binding</keyword>
<dbReference type="InterPro" id="IPR003593">
    <property type="entry name" value="AAA+_ATPase"/>
</dbReference>
<dbReference type="InterPro" id="IPR003439">
    <property type="entry name" value="ABC_transporter-like_ATP-bd"/>
</dbReference>
<accession>A0A841H0N6</accession>
<proteinExistence type="predicted"/>
<dbReference type="PANTHER" id="PTHR43023">
    <property type="entry name" value="PROTEIN TRIGALACTOSYLDIACYLGLYCEROL 3, CHLOROPLASTIC"/>
    <property type="match status" value="1"/>
</dbReference>
<evidence type="ECO:0000256" key="1">
    <source>
        <dbReference type="ARBA" id="ARBA00022448"/>
    </source>
</evidence>
<dbReference type="EMBL" id="JACHIA010000009">
    <property type="protein sequence ID" value="MBB6071573.1"/>
    <property type="molecule type" value="Genomic_DNA"/>
</dbReference>
<reference evidence="5 6" key="1">
    <citation type="submission" date="2020-08" db="EMBL/GenBank/DDBJ databases">
        <title>Genomic Encyclopedia of Type Strains, Phase IV (KMG-IV): sequencing the most valuable type-strain genomes for metagenomic binning, comparative biology and taxonomic classification.</title>
        <authorList>
            <person name="Goeker M."/>
        </authorList>
    </citation>
    <scope>NUCLEOTIDE SEQUENCE [LARGE SCALE GENOMIC DNA]</scope>
    <source>
        <strain evidence="5 6">DSM 29007</strain>
    </source>
</reference>
<keyword evidence="1" id="KW-0813">Transport</keyword>
<name>A0A841H0N6_9BACT</name>
<sequence length="258" mass="28034">MNDVMVEYIDLYKAFDHPVLAGVTLDVGRGETISVVGHSGTGKSVLLKNTIGLIVPDAGDVVIDGQSVVRADRRQLARIRKKVGYVFQNAALFDSMSVFENVAQGLSDEEQKELGTKALLAKVAEALELVNLTPRKVLSKLPSELSGGMRKRVGIARAIVGRPEILLYDEPVTGLDPVNGTVVHRLIDQLSTELGVTSIIVTHDIEGTLPISDRVAMLDHGRIRFVGTADEFRNSTDALVRAFLERDVPDTDDLLEPV</sequence>
<evidence type="ECO:0000256" key="3">
    <source>
        <dbReference type="ARBA" id="ARBA00022840"/>
    </source>
</evidence>
<dbReference type="GO" id="GO:0016887">
    <property type="term" value="F:ATP hydrolysis activity"/>
    <property type="evidence" value="ECO:0007669"/>
    <property type="project" value="InterPro"/>
</dbReference>
<dbReference type="Gene3D" id="3.40.50.300">
    <property type="entry name" value="P-loop containing nucleotide triphosphate hydrolases"/>
    <property type="match status" value="1"/>
</dbReference>
<organism evidence="5 6">
    <name type="scientific">Longimicrobium terrae</name>
    <dbReference type="NCBI Taxonomy" id="1639882"/>
    <lineage>
        <taxon>Bacteria</taxon>
        <taxon>Pseudomonadati</taxon>
        <taxon>Gemmatimonadota</taxon>
        <taxon>Longimicrobiia</taxon>
        <taxon>Longimicrobiales</taxon>
        <taxon>Longimicrobiaceae</taxon>
        <taxon>Longimicrobium</taxon>
    </lineage>
</organism>
<dbReference type="InterPro" id="IPR017871">
    <property type="entry name" value="ABC_transporter-like_CS"/>
</dbReference>
<dbReference type="SMART" id="SM00382">
    <property type="entry name" value="AAA"/>
    <property type="match status" value="1"/>
</dbReference>
<dbReference type="PROSITE" id="PS00211">
    <property type="entry name" value="ABC_TRANSPORTER_1"/>
    <property type="match status" value="1"/>
</dbReference>
<dbReference type="RefSeq" id="WP_170034934.1">
    <property type="nucleotide sequence ID" value="NZ_JABDTL010000001.1"/>
</dbReference>
<evidence type="ECO:0000259" key="4">
    <source>
        <dbReference type="PROSITE" id="PS50893"/>
    </source>
</evidence>
<dbReference type="PROSITE" id="PS50893">
    <property type="entry name" value="ABC_TRANSPORTER_2"/>
    <property type="match status" value="1"/>
</dbReference>
<feature type="domain" description="ABC transporter" evidence="4">
    <location>
        <begin position="4"/>
        <end position="245"/>
    </location>
</feature>
<dbReference type="InterPro" id="IPR027417">
    <property type="entry name" value="P-loop_NTPase"/>
</dbReference>
<dbReference type="PANTHER" id="PTHR43023:SF6">
    <property type="entry name" value="INTERMEMBRANE PHOSPHOLIPID TRANSPORT SYSTEM ATP-BINDING PROTEIN MLAF"/>
    <property type="match status" value="1"/>
</dbReference>
<dbReference type="AlphaFoldDB" id="A0A841H0N6"/>
<dbReference type="SUPFAM" id="SSF52540">
    <property type="entry name" value="P-loop containing nucleoside triphosphate hydrolases"/>
    <property type="match status" value="1"/>
</dbReference>